<sequence length="111" mass="13273">MDMLSREDWQQLSRLTPPWRNVTPDEAAIFYDELHGEVRAGHLLHNVALRVLARREMRDDYLIFAPDQPEPWGRVHLTWSWARSQRPEPPPWPSTFFYESFEAFLKEHENG</sequence>
<comment type="caution">
    <text evidence="1">The sequence shown here is derived from an EMBL/GenBank/DDBJ whole genome shotgun (WGS) entry which is preliminary data.</text>
</comment>
<accession>A0ABQ2ST91</accession>
<protein>
    <submittedName>
        <fullName evidence="1">Uncharacterized protein</fullName>
    </submittedName>
</protein>
<proteinExistence type="predicted"/>
<dbReference type="EMBL" id="BMQO01000025">
    <property type="protein sequence ID" value="GGS39706.1"/>
    <property type="molecule type" value="Genomic_DNA"/>
</dbReference>
<evidence type="ECO:0000313" key="1">
    <source>
        <dbReference type="EMBL" id="GGS39706.1"/>
    </source>
</evidence>
<evidence type="ECO:0000313" key="2">
    <source>
        <dbReference type="Proteomes" id="UP000620633"/>
    </source>
</evidence>
<dbReference type="Proteomes" id="UP000620633">
    <property type="component" value="Unassembled WGS sequence"/>
</dbReference>
<gene>
    <name evidence="1" type="ORF">GCM10008961_33940</name>
</gene>
<name>A0ABQ2ST91_9DEIO</name>
<reference evidence="2" key="1">
    <citation type="journal article" date="2019" name="Int. J. Syst. Evol. Microbiol.">
        <title>The Global Catalogue of Microorganisms (GCM) 10K type strain sequencing project: providing services to taxonomists for standard genome sequencing and annotation.</title>
        <authorList>
            <consortium name="The Broad Institute Genomics Platform"/>
            <consortium name="The Broad Institute Genome Sequencing Center for Infectious Disease"/>
            <person name="Wu L."/>
            <person name="Ma J."/>
        </authorList>
    </citation>
    <scope>NUCLEOTIDE SEQUENCE [LARGE SCALE GENOMIC DNA]</scope>
    <source>
        <strain evidence="2">JCM 31406</strain>
    </source>
</reference>
<keyword evidence="2" id="KW-1185">Reference proteome</keyword>
<organism evidence="1 2">
    <name type="scientific">Deinococcus knuensis</name>
    <dbReference type="NCBI Taxonomy" id="1837380"/>
    <lineage>
        <taxon>Bacteria</taxon>
        <taxon>Thermotogati</taxon>
        <taxon>Deinococcota</taxon>
        <taxon>Deinococci</taxon>
        <taxon>Deinococcales</taxon>
        <taxon>Deinococcaceae</taxon>
        <taxon>Deinococcus</taxon>
    </lineage>
</organism>